<dbReference type="OrthoDB" id="10250320at2759"/>
<feature type="compositionally biased region" description="Polar residues" evidence="1">
    <location>
        <begin position="462"/>
        <end position="473"/>
    </location>
</feature>
<accession>A0A409YHP6</accession>
<protein>
    <recommendedName>
        <fullName evidence="2">Cyclin N-terminal domain-containing protein</fullName>
    </recommendedName>
</protein>
<evidence type="ECO:0000259" key="2">
    <source>
        <dbReference type="Pfam" id="PF00134"/>
    </source>
</evidence>
<feature type="domain" description="Cyclin N-terminal" evidence="2">
    <location>
        <begin position="93"/>
        <end position="189"/>
    </location>
</feature>
<dbReference type="InterPro" id="IPR013922">
    <property type="entry name" value="Cyclin_PHO80-like"/>
</dbReference>
<feature type="compositionally biased region" description="Polar residues" evidence="1">
    <location>
        <begin position="440"/>
        <end position="455"/>
    </location>
</feature>
<reference evidence="3 4" key="1">
    <citation type="journal article" date="2018" name="Evol. Lett.">
        <title>Horizontal gene cluster transfer increased hallucinogenic mushroom diversity.</title>
        <authorList>
            <person name="Reynolds H.T."/>
            <person name="Vijayakumar V."/>
            <person name="Gluck-Thaler E."/>
            <person name="Korotkin H.B."/>
            <person name="Matheny P.B."/>
            <person name="Slot J.C."/>
        </authorList>
    </citation>
    <scope>NUCLEOTIDE SEQUENCE [LARGE SCALE GENOMIC DNA]</scope>
    <source>
        <strain evidence="3 4">SRW20</strain>
    </source>
</reference>
<dbReference type="CDD" id="cd20557">
    <property type="entry name" value="CYCLIN_ScPCL1-like"/>
    <property type="match status" value="1"/>
</dbReference>
<feature type="compositionally biased region" description="Low complexity" evidence="1">
    <location>
        <begin position="494"/>
        <end position="507"/>
    </location>
</feature>
<dbReference type="GO" id="GO:0019901">
    <property type="term" value="F:protein kinase binding"/>
    <property type="evidence" value="ECO:0007669"/>
    <property type="project" value="InterPro"/>
</dbReference>
<dbReference type="STRING" id="231916.A0A409YHP6"/>
<feature type="compositionally biased region" description="Low complexity" evidence="1">
    <location>
        <begin position="294"/>
        <end position="312"/>
    </location>
</feature>
<dbReference type="Proteomes" id="UP000284706">
    <property type="component" value="Unassembled WGS sequence"/>
</dbReference>
<feature type="compositionally biased region" description="Low complexity" evidence="1">
    <location>
        <begin position="350"/>
        <end position="385"/>
    </location>
</feature>
<name>A0A409YHP6_9AGAR</name>
<dbReference type="AlphaFoldDB" id="A0A409YHP6"/>
<feature type="compositionally biased region" description="Polar residues" evidence="1">
    <location>
        <begin position="277"/>
        <end position="293"/>
    </location>
</feature>
<dbReference type="EMBL" id="NHYE01000844">
    <property type="protein sequence ID" value="PPR02516.1"/>
    <property type="molecule type" value="Genomic_DNA"/>
</dbReference>
<evidence type="ECO:0000313" key="4">
    <source>
        <dbReference type="Proteomes" id="UP000284706"/>
    </source>
</evidence>
<feature type="compositionally biased region" description="Low complexity" evidence="1">
    <location>
        <begin position="263"/>
        <end position="276"/>
    </location>
</feature>
<dbReference type="SUPFAM" id="SSF47954">
    <property type="entry name" value="Cyclin-like"/>
    <property type="match status" value="1"/>
</dbReference>
<dbReference type="GO" id="GO:0016538">
    <property type="term" value="F:cyclin-dependent protein serine/threonine kinase regulator activity"/>
    <property type="evidence" value="ECO:0007669"/>
    <property type="project" value="TreeGrafter"/>
</dbReference>
<organism evidence="3 4">
    <name type="scientific">Gymnopilus dilepis</name>
    <dbReference type="NCBI Taxonomy" id="231916"/>
    <lineage>
        <taxon>Eukaryota</taxon>
        <taxon>Fungi</taxon>
        <taxon>Dikarya</taxon>
        <taxon>Basidiomycota</taxon>
        <taxon>Agaricomycotina</taxon>
        <taxon>Agaricomycetes</taxon>
        <taxon>Agaricomycetidae</taxon>
        <taxon>Agaricales</taxon>
        <taxon>Agaricineae</taxon>
        <taxon>Hymenogastraceae</taxon>
        <taxon>Gymnopilus</taxon>
    </lineage>
</organism>
<dbReference type="PANTHER" id="PTHR15615:SF10">
    <property type="entry name" value="PHO85 CYCLIN-2-RELATED"/>
    <property type="match status" value="1"/>
</dbReference>
<feature type="region of interest" description="Disordered" evidence="1">
    <location>
        <begin position="424"/>
        <end position="525"/>
    </location>
</feature>
<dbReference type="GO" id="GO:0005634">
    <property type="term" value="C:nucleus"/>
    <property type="evidence" value="ECO:0007669"/>
    <property type="project" value="TreeGrafter"/>
</dbReference>
<dbReference type="InParanoid" id="A0A409YHP6"/>
<gene>
    <name evidence="3" type="ORF">CVT26_012000</name>
</gene>
<evidence type="ECO:0000256" key="1">
    <source>
        <dbReference type="SAM" id="MobiDB-lite"/>
    </source>
</evidence>
<keyword evidence="4" id="KW-1185">Reference proteome</keyword>
<evidence type="ECO:0000313" key="3">
    <source>
        <dbReference type="EMBL" id="PPR02516.1"/>
    </source>
</evidence>
<comment type="caution">
    <text evidence="3">The sequence shown here is derived from an EMBL/GenBank/DDBJ whole genome shotgun (WGS) entry which is preliminary data.</text>
</comment>
<feature type="region of interest" description="Disordered" evidence="1">
    <location>
        <begin position="245"/>
        <end position="312"/>
    </location>
</feature>
<feature type="region of interest" description="Disordered" evidence="1">
    <location>
        <begin position="350"/>
        <end position="408"/>
    </location>
</feature>
<dbReference type="PANTHER" id="PTHR15615">
    <property type="match status" value="1"/>
</dbReference>
<dbReference type="InterPro" id="IPR036915">
    <property type="entry name" value="Cyclin-like_sf"/>
</dbReference>
<dbReference type="InterPro" id="IPR006671">
    <property type="entry name" value="Cyclin_N"/>
</dbReference>
<proteinExistence type="predicted"/>
<sequence>MAKHNPLLLALMQRRVSMDMIEYVARQAAKVIRVDGDPEPSTSQQSTSSTNPQPQTLPTPPLTPVKEKSADQLSTNEPAKEATDQEGPPLISLEKFILHLVRCSNVQVSTLLTTLVYLDRLRTKLPTMAKGMPCTRHRVFLATLIVTAKYLNDSSPKNMHWANYAVLFDVAEINLMEKQLLYLLDYELRFNEEEICNHFAPFMTEASLNARASAVTRVAKASKARAEAQQQALPTPSDEKIKELQPPAQAHLAPSQPERARVPSTSLASSTTPACSDSTLNTFAASSQSQPESTPATAAPTPARTGDLSASSSAASSLASAVRGLARKISTAHLRQQPTASAALYSSLSTESSSSNSSASSSSDIASLVDDTGSSSSSSGWASNESDGEDDGQESHGVSIVEPTSSTSQLGRTIPVAVALAGPGTMKKPFSLRPIPTHTYKANGTPDSKNDITPTKSRKPSDTSSIHTITASPLVTRKRTLTSRMGEGKRLTPSSLTSKLSLTSLSSKGKDPARMPPSSTMPSISLQATSTPMKLRSGTVANRSSVALSSIPGALQTSNGSTTSLTTTTRSVGSIISRMWGAAAANLKAGVASQSLCSTTVEAEARPLVSHVDATSA</sequence>
<feature type="region of interest" description="Disordered" evidence="1">
    <location>
        <begin position="35"/>
        <end position="86"/>
    </location>
</feature>
<feature type="compositionally biased region" description="Low complexity" evidence="1">
    <location>
        <begin position="40"/>
        <end position="54"/>
    </location>
</feature>
<dbReference type="Gene3D" id="1.10.472.10">
    <property type="entry name" value="Cyclin-like"/>
    <property type="match status" value="1"/>
</dbReference>
<dbReference type="Pfam" id="PF00134">
    <property type="entry name" value="Cyclin_N"/>
    <property type="match status" value="1"/>
</dbReference>
<dbReference type="GO" id="GO:0000307">
    <property type="term" value="C:cyclin-dependent protein kinase holoenzyme complex"/>
    <property type="evidence" value="ECO:0007669"/>
    <property type="project" value="TreeGrafter"/>
</dbReference>